<name>A0A1E5UE75_9FLAO</name>
<proteinExistence type="predicted"/>
<organism evidence="1 2">
    <name type="scientific">Cloacibacterium normanense</name>
    <dbReference type="NCBI Taxonomy" id="237258"/>
    <lineage>
        <taxon>Bacteria</taxon>
        <taxon>Pseudomonadati</taxon>
        <taxon>Bacteroidota</taxon>
        <taxon>Flavobacteriia</taxon>
        <taxon>Flavobacteriales</taxon>
        <taxon>Weeksellaceae</taxon>
    </lineage>
</organism>
<dbReference type="AlphaFoldDB" id="A0A1E5UE75"/>
<comment type="caution">
    <text evidence="1">The sequence shown here is derived from an EMBL/GenBank/DDBJ whole genome shotgun (WGS) entry which is preliminary data.</text>
</comment>
<evidence type="ECO:0000313" key="1">
    <source>
        <dbReference type="EMBL" id="OEL11182.1"/>
    </source>
</evidence>
<dbReference type="Proteomes" id="UP000095601">
    <property type="component" value="Unassembled WGS sequence"/>
</dbReference>
<dbReference type="EMBL" id="MKGI01000045">
    <property type="protein sequence ID" value="OEL11182.1"/>
    <property type="molecule type" value="Genomic_DNA"/>
</dbReference>
<gene>
    <name evidence="1" type="ORF">BHF72_2298</name>
</gene>
<keyword evidence="2" id="KW-1185">Reference proteome</keyword>
<evidence type="ECO:0000313" key="2">
    <source>
        <dbReference type="Proteomes" id="UP000095601"/>
    </source>
</evidence>
<reference evidence="1 2" key="1">
    <citation type="submission" date="2016-09" db="EMBL/GenBank/DDBJ databases">
        <authorList>
            <person name="Capua I."/>
            <person name="De Benedictis P."/>
            <person name="Joannis T."/>
            <person name="Lombin L.H."/>
            <person name="Cattoli G."/>
        </authorList>
    </citation>
    <scope>NUCLEOTIDE SEQUENCE [LARGE SCALE GENOMIC DNA]</scope>
    <source>
        <strain evidence="1 2">NRS-1</strain>
    </source>
</reference>
<accession>A0A1E5UE75</accession>
<sequence length="38" mass="4596">MVVPIFVFEDCKNQLIKEIQKKQFIILMKQQINIAKKF</sequence>
<protein>
    <submittedName>
        <fullName evidence="1">Uncharacterized protein</fullName>
    </submittedName>
</protein>